<organism evidence="1 2">
    <name type="scientific">Nephila pilipes</name>
    <name type="common">Giant wood spider</name>
    <name type="synonym">Nephila maculata</name>
    <dbReference type="NCBI Taxonomy" id="299642"/>
    <lineage>
        <taxon>Eukaryota</taxon>
        <taxon>Metazoa</taxon>
        <taxon>Ecdysozoa</taxon>
        <taxon>Arthropoda</taxon>
        <taxon>Chelicerata</taxon>
        <taxon>Arachnida</taxon>
        <taxon>Araneae</taxon>
        <taxon>Araneomorphae</taxon>
        <taxon>Entelegynae</taxon>
        <taxon>Araneoidea</taxon>
        <taxon>Nephilidae</taxon>
        <taxon>Nephila</taxon>
    </lineage>
</organism>
<dbReference type="Proteomes" id="UP000887013">
    <property type="component" value="Unassembled WGS sequence"/>
</dbReference>
<reference evidence="1" key="1">
    <citation type="submission" date="2020-08" db="EMBL/GenBank/DDBJ databases">
        <title>Multicomponent nature underlies the extraordinary mechanical properties of spider dragline silk.</title>
        <authorList>
            <person name="Kono N."/>
            <person name="Nakamura H."/>
            <person name="Mori M."/>
            <person name="Yoshida Y."/>
            <person name="Ohtoshi R."/>
            <person name="Malay A.D."/>
            <person name="Moran D.A.P."/>
            <person name="Tomita M."/>
            <person name="Numata K."/>
            <person name="Arakawa K."/>
        </authorList>
    </citation>
    <scope>NUCLEOTIDE SEQUENCE</scope>
</reference>
<proteinExistence type="predicted"/>
<feature type="non-terminal residue" evidence="1">
    <location>
        <position position="58"/>
    </location>
</feature>
<comment type="caution">
    <text evidence="1">The sequence shown here is derived from an EMBL/GenBank/DDBJ whole genome shotgun (WGS) entry which is preliminary data.</text>
</comment>
<keyword evidence="2" id="KW-1185">Reference proteome</keyword>
<sequence length="58" mass="6495">MKHYPYSLDMSPCDFDLFPQLKELLLGVQSKLLAVGLSVAVNKNLANGILHLPTIWLK</sequence>
<evidence type="ECO:0000313" key="2">
    <source>
        <dbReference type="Proteomes" id="UP000887013"/>
    </source>
</evidence>
<evidence type="ECO:0000313" key="1">
    <source>
        <dbReference type="EMBL" id="GFS80361.1"/>
    </source>
</evidence>
<dbReference type="AlphaFoldDB" id="A0A8X6MVW6"/>
<name>A0A8X6MVW6_NEPPI</name>
<accession>A0A8X6MVW6</accession>
<dbReference type="OrthoDB" id="6431202at2759"/>
<protein>
    <submittedName>
        <fullName evidence="1">Uncharacterized protein</fullName>
    </submittedName>
</protein>
<dbReference type="EMBL" id="BMAW01051410">
    <property type="protein sequence ID" value="GFS80361.1"/>
    <property type="molecule type" value="Genomic_DNA"/>
</dbReference>
<gene>
    <name evidence="1" type="ORF">NPIL_416761</name>
</gene>